<organism evidence="3 4">
    <name type="scientific">Nonomuraea salmonea</name>
    <dbReference type="NCBI Taxonomy" id="46181"/>
    <lineage>
        <taxon>Bacteria</taxon>
        <taxon>Bacillati</taxon>
        <taxon>Actinomycetota</taxon>
        <taxon>Actinomycetes</taxon>
        <taxon>Streptosporangiales</taxon>
        <taxon>Streptosporangiaceae</taxon>
        <taxon>Nonomuraea</taxon>
    </lineage>
</organism>
<evidence type="ECO:0000256" key="1">
    <source>
        <dbReference type="SAM" id="MobiDB-lite"/>
    </source>
</evidence>
<dbReference type="EMBL" id="JBHMCF010000011">
    <property type="protein sequence ID" value="MFB9470575.1"/>
    <property type="molecule type" value="Genomic_DNA"/>
</dbReference>
<comment type="caution">
    <text evidence="3">The sequence shown here is derived from an EMBL/GenBank/DDBJ whole genome shotgun (WGS) entry which is preliminary data.</text>
</comment>
<feature type="region of interest" description="Disordered" evidence="1">
    <location>
        <begin position="38"/>
        <end position="60"/>
    </location>
</feature>
<accession>A0ABV5NJU8</accession>
<feature type="compositionally biased region" description="Low complexity" evidence="1">
    <location>
        <begin position="48"/>
        <end position="57"/>
    </location>
</feature>
<gene>
    <name evidence="3" type="ORF">ACFFR3_13725</name>
</gene>
<name>A0ABV5NJU8_9ACTN</name>
<dbReference type="RefSeq" id="WP_345401787.1">
    <property type="nucleotide sequence ID" value="NZ_BAAAXS010000001.1"/>
</dbReference>
<evidence type="ECO:0000313" key="3">
    <source>
        <dbReference type="EMBL" id="MFB9470575.1"/>
    </source>
</evidence>
<feature type="transmembrane region" description="Helical" evidence="2">
    <location>
        <begin position="12"/>
        <end position="31"/>
    </location>
</feature>
<evidence type="ECO:0000313" key="4">
    <source>
        <dbReference type="Proteomes" id="UP001589568"/>
    </source>
</evidence>
<keyword evidence="4" id="KW-1185">Reference proteome</keyword>
<dbReference type="Proteomes" id="UP001589568">
    <property type="component" value="Unassembled WGS sequence"/>
</dbReference>
<evidence type="ECO:0000256" key="2">
    <source>
        <dbReference type="SAM" id="Phobius"/>
    </source>
</evidence>
<keyword evidence="2" id="KW-0812">Transmembrane</keyword>
<keyword evidence="2" id="KW-0472">Membrane</keyword>
<reference evidence="3 4" key="1">
    <citation type="submission" date="2024-09" db="EMBL/GenBank/DDBJ databases">
        <authorList>
            <person name="Sun Q."/>
            <person name="Mori K."/>
        </authorList>
    </citation>
    <scope>NUCLEOTIDE SEQUENCE [LARGE SCALE GENOMIC DNA]</scope>
    <source>
        <strain evidence="3 4">JCM 3324</strain>
    </source>
</reference>
<keyword evidence="2" id="KW-1133">Transmembrane helix</keyword>
<sequence length="80" mass="8170">MNAYSSEPGRQLPGVVVWLAIAGVALVALGLSGGFGAEKAPAAPAPAVPAVRPTSSSTPPPITCEQDLCWWTDLGKPEGW</sequence>
<protein>
    <submittedName>
        <fullName evidence="3">Uncharacterized protein</fullName>
    </submittedName>
</protein>
<proteinExistence type="predicted"/>